<accession>A0A368DL22</accession>
<evidence type="ECO:0000256" key="5">
    <source>
        <dbReference type="PROSITE-ProRule" id="PRU01023"/>
    </source>
</evidence>
<dbReference type="Gene3D" id="1.10.940.10">
    <property type="entry name" value="NusB-like"/>
    <property type="match status" value="1"/>
</dbReference>
<dbReference type="GO" id="GO:0008173">
    <property type="term" value="F:RNA methyltransferase activity"/>
    <property type="evidence" value="ECO:0007669"/>
    <property type="project" value="InterPro"/>
</dbReference>
<dbReference type="InterPro" id="IPR049560">
    <property type="entry name" value="MeTrfase_RsmB-F_NOP2_cat"/>
</dbReference>
<dbReference type="GO" id="GO:0003723">
    <property type="term" value="F:RNA binding"/>
    <property type="evidence" value="ECO:0007669"/>
    <property type="project" value="UniProtKB-UniRule"/>
</dbReference>
<feature type="binding site" evidence="5">
    <location>
        <begin position="260"/>
        <end position="266"/>
    </location>
    <ligand>
        <name>S-adenosyl-L-methionine</name>
        <dbReference type="ChEBI" id="CHEBI:59789"/>
    </ligand>
</feature>
<dbReference type="GO" id="GO:0001510">
    <property type="term" value="P:RNA methylation"/>
    <property type="evidence" value="ECO:0007669"/>
    <property type="project" value="InterPro"/>
</dbReference>
<keyword evidence="3 5" id="KW-0949">S-adenosyl-L-methionine</keyword>
<dbReference type="GO" id="GO:0006355">
    <property type="term" value="P:regulation of DNA-templated transcription"/>
    <property type="evidence" value="ECO:0007669"/>
    <property type="project" value="InterPro"/>
</dbReference>
<keyword evidence="6" id="KW-1133">Transmembrane helix</keyword>
<comment type="similarity">
    <text evidence="5">Belongs to the class I-like SAM-binding methyltransferase superfamily. RsmB/NOP family.</text>
</comment>
<dbReference type="PROSITE" id="PS51686">
    <property type="entry name" value="SAM_MT_RSMB_NOP"/>
    <property type="match status" value="1"/>
</dbReference>
<dbReference type="Pfam" id="PF01029">
    <property type="entry name" value="NusB"/>
    <property type="match status" value="1"/>
</dbReference>
<feature type="binding site" evidence="5">
    <location>
        <position position="307"/>
    </location>
    <ligand>
        <name>S-adenosyl-L-methionine</name>
        <dbReference type="ChEBI" id="CHEBI:59789"/>
    </ligand>
</feature>
<sequence length="442" mass="50109">MRSIINNNSKNLNGLNSRELATDILMDIIEMQSNPDQSLEKFLKQDKYKSLLREDLAFCKIIMMTTLRRWGHIEIILSRYLKDSIEKHSRRIHIILFISICQIVYLNNAAYAVVNIAINLTKRDRKSSKLSGLVNAVLRKISNEKDSIKTEEMDSLDLLPEWMQIKWSQVYSIEELDQISKTLLFDPPLDLSAKNSNQKIAEDLGGSLLSTGSIRLNNYSYIPSIKYYDEGLWWVQDISASIPIKLVEDNLKGKLFVDLCAAPGGKTANLLAKGAVVTAVDKSLNRLEILKDNLNRLNYKATIIHADGTKWQPKNKVDGVLIDAPCSSTGVIRRNPDILLKEIGNIDYFTQNQINLLNNGINMLRKGGVLIYCTCSLEPEEGENQINKILKDREDIHIREINAEKIPEFKKCIKKEGFMRILPGVIADGGNDGFFISILEKK</sequence>
<dbReference type="Proteomes" id="UP000253570">
    <property type="component" value="Unassembled WGS sequence"/>
</dbReference>
<proteinExistence type="inferred from homology"/>
<keyword evidence="6" id="KW-0812">Transmembrane</keyword>
<dbReference type="InterPro" id="IPR029063">
    <property type="entry name" value="SAM-dependent_MTases_sf"/>
</dbReference>
<keyword evidence="1 5" id="KW-0489">Methyltransferase</keyword>
<comment type="caution">
    <text evidence="8">The sequence shown here is derived from an EMBL/GenBank/DDBJ whole genome shotgun (WGS) entry which is preliminary data.</text>
</comment>
<dbReference type="InterPro" id="IPR006027">
    <property type="entry name" value="NusB_RsmB_TIM44"/>
</dbReference>
<evidence type="ECO:0000313" key="9">
    <source>
        <dbReference type="Proteomes" id="UP000253570"/>
    </source>
</evidence>
<organism evidence="8 9">
    <name type="scientific">PS1 clade bacterium</name>
    <dbReference type="NCBI Taxonomy" id="2175152"/>
    <lineage>
        <taxon>Bacteria</taxon>
        <taxon>Pseudomonadati</taxon>
        <taxon>Pseudomonadota</taxon>
        <taxon>Alphaproteobacteria</taxon>
        <taxon>PS1 clade</taxon>
    </lineage>
</organism>
<evidence type="ECO:0000256" key="4">
    <source>
        <dbReference type="ARBA" id="ARBA00022884"/>
    </source>
</evidence>
<evidence type="ECO:0000313" key="8">
    <source>
        <dbReference type="EMBL" id="RCL72538.1"/>
    </source>
</evidence>
<evidence type="ECO:0000256" key="2">
    <source>
        <dbReference type="ARBA" id="ARBA00022679"/>
    </source>
</evidence>
<dbReference type="CDD" id="cd02440">
    <property type="entry name" value="AdoMet_MTases"/>
    <property type="match status" value="1"/>
</dbReference>
<dbReference type="InterPro" id="IPR001678">
    <property type="entry name" value="MeTrfase_RsmB-F_NOP2_dom"/>
</dbReference>
<evidence type="ECO:0000256" key="3">
    <source>
        <dbReference type="ARBA" id="ARBA00022691"/>
    </source>
</evidence>
<dbReference type="EMBL" id="QOQD01000013">
    <property type="protein sequence ID" value="RCL72538.1"/>
    <property type="molecule type" value="Genomic_DNA"/>
</dbReference>
<dbReference type="SUPFAM" id="SSF53335">
    <property type="entry name" value="S-adenosyl-L-methionine-dependent methyltransferases"/>
    <property type="match status" value="1"/>
</dbReference>
<dbReference type="Pfam" id="PF01189">
    <property type="entry name" value="Methyltr_RsmB-F"/>
    <property type="match status" value="1"/>
</dbReference>
<keyword evidence="2 5" id="KW-0808">Transferase</keyword>
<dbReference type="InterPro" id="IPR023267">
    <property type="entry name" value="RCMT"/>
</dbReference>
<dbReference type="InterPro" id="IPR035926">
    <property type="entry name" value="NusB-like_sf"/>
</dbReference>
<dbReference type="Gene3D" id="3.40.50.150">
    <property type="entry name" value="Vaccinia Virus protein VP39"/>
    <property type="match status" value="1"/>
</dbReference>
<feature type="binding site" evidence="5">
    <location>
        <position position="281"/>
    </location>
    <ligand>
        <name>S-adenosyl-L-methionine</name>
        <dbReference type="ChEBI" id="CHEBI:59789"/>
    </ligand>
</feature>
<keyword evidence="6" id="KW-0472">Membrane</keyword>
<evidence type="ECO:0000256" key="1">
    <source>
        <dbReference type="ARBA" id="ARBA00022603"/>
    </source>
</evidence>
<name>A0A368DL22_9PROT</name>
<feature type="active site" description="Nucleophile" evidence="5">
    <location>
        <position position="375"/>
    </location>
</feature>
<feature type="domain" description="SAM-dependent MTase RsmB/NOP-type" evidence="7">
    <location>
        <begin position="151"/>
        <end position="442"/>
    </location>
</feature>
<dbReference type="PANTHER" id="PTHR22807:SF61">
    <property type="entry name" value="NOL1_NOP2_SUN FAMILY PROTEIN _ ANTITERMINATION NUSB DOMAIN-CONTAINING PROTEIN"/>
    <property type="match status" value="1"/>
</dbReference>
<feature type="transmembrane region" description="Helical" evidence="6">
    <location>
        <begin position="94"/>
        <end position="118"/>
    </location>
</feature>
<gene>
    <name evidence="8" type="ORF">DBW71_05280</name>
</gene>
<evidence type="ECO:0000259" key="7">
    <source>
        <dbReference type="PROSITE" id="PS51686"/>
    </source>
</evidence>
<protein>
    <recommendedName>
        <fullName evidence="7">SAM-dependent MTase RsmB/NOP-type domain-containing protein</fullName>
    </recommendedName>
</protein>
<dbReference type="PANTHER" id="PTHR22807">
    <property type="entry name" value="NOP2 YEAST -RELATED NOL1/NOP2/FMU SUN DOMAIN-CONTAINING"/>
    <property type="match status" value="1"/>
</dbReference>
<dbReference type="PRINTS" id="PR02008">
    <property type="entry name" value="RCMTFAMILY"/>
</dbReference>
<feature type="binding site" evidence="5">
    <location>
        <position position="323"/>
    </location>
    <ligand>
        <name>S-adenosyl-L-methionine</name>
        <dbReference type="ChEBI" id="CHEBI:59789"/>
    </ligand>
</feature>
<keyword evidence="4 5" id="KW-0694">RNA-binding</keyword>
<dbReference type="SUPFAM" id="SSF48013">
    <property type="entry name" value="NusB-like"/>
    <property type="match status" value="1"/>
</dbReference>
<reference evidence="8 9" key="1">
    <citation type="journal article" date="2018" name="Microbiome">
        <title>Fine metagenomic profile of the Mediterranean stratified and mixed water columns revealed by assembly and recruitment.</title>
        <authorList>
            <person name="Haro-Moreno J.M."/>
            <person name="Lopez-Perez M."/>
            <person name="De La Torre J.R."/>
            <person name="Picazo A."/>
            <person name="Camacho A."/>
            <person name="Rodriguez-Valera F."/>
        </authorList>
    </citation>
    <scope>NUCLEOTIDE SEQUENCE [LARGE SCALE GENOMIC DNA]</scope>
    <source>
        <strain evidence="8">MED-G57</strain>
    </source>
</reference>
<evidence type="ECO:0000256" key="6">
    <source>
        <dbReference type="SAM" id="Phobius"/>
    </source>
</evidence>
<dbReference type="AlphaFoldDB" id="A0A368DL22"/>